<feature type="chain" id="PRO_5003193019" evidence="1">
    <location>
        <begin position="30"/>
        <end position="222"/>
    </location>
</feature>
<dbReference type="EMBL" id="FN653058">
    <property type="protein sequence ID" value="CBY10514.1"/>
    <property type="molecule type" value="Genomic_DNA"/>
</dbReference>
<feature type="signal peptide" evidence="1">
    <location>
        <begin position="1"/>
        <end position="29"/>
    </location>
</feature>
<keyword evidence="1" id="KW-0732">Signal</keyword>
<dbReference type="InterPro" id="IPR015915">
    <property type="entry name" value="Kelch-typ_b-propeller"/>
</dbReference>
<sequence length="222" mass="24835">MNMLIRRNRLLSMANFIFLVVQLIKKKMARLDDCTLVEMPYRLNFDCRGHAALSISDNSEALICFDLTNKKSCDVFTGSSVVSTYSTWYSHHDGGLGFYNGQPITVGSLRYDGKRKVETLSSTGWTRLADSPMNYYGHMLIGLDNGDLIMIGGKDGSNACTSHILRLSNNNWSQEANLKQKVGYGTVIATGNRIFIVGGYDKNWVAYSQRIDLDENDEMGDT</sequence>
<protein>
    <submittedName>
        <fullName evidence="2">Uncharacterized protein</fullName>
    </submittedName>
</protein>
<evidence type="ECO:0000256" key="1">
    <source>
        <dbReference type="SAM" id="SignalP"/>
    </source>
</evidence>
<name>E4XJ71_OIKDI</name>
<keyword evidence="3" id="KW-1185">Reference proteome</keyword>
<reference evidence="2" key="1">
    <citation type="journal article" date="2010" name="Science">
        <title>Plasticity of animal genome architecture unmasked by rapid evolution of a pelagic tunicate.</title>
        <authorList>
            <person name="Denoeud F."/>
            <person name="Henriet S."/>
            <person name="Mungpakdee S."/>
            <person name="Aury J.M."/>
            <person name="Da Silva C."/>
            <person name="Brinkmann H."/>
            <person name="Mikhaleva J."/>
            <person name="Olsen L.C."/>
            <person name="Jubin C."/>
            <person name="Canestro C."/>
            <person name="Bouquet J.M."/>
            <person name="Danks G."/>
            <person name="Poulain J."/>
            <person name="Campsteijn C."/>
            <person name="Adamski M."/>
            <person name="Cross I."/>
            <person name="Yadetie F."/>
            <person name="Muffato M."/>
            <person name="Louis A."/>
            <person name="Butcher S."/>
            <person name="Tsagkogeorga G."/>
            <person name="Konrad A."/>
            <person name="Singh S."/>
            <person name="Jensen M.F."/>
            <person name="Cong E.H."/>
            <person name="Eikeseth-Otteraa H."/>
            <person name="Noel B."/>
            <person name="Anthouard V."/>
            <person name="Porcel B.M."/>
            <person name="Kachouri-Lafond R."/>
            <person name="Nishino A."/>
            <person name="Ugolini M."/>
            <person name="Chourrout P."/>
            <person name="Nishida H."/>
            <person name="Aasland R."/>
            <person name="Huzurbazar S."/>
            <person name="Westhof E."/>
            <person name="Delsuc F."/>
            <person name="Lehrach H."/>
            <person name="Reinhardt R."/>
            <person name="Weissenbach J."/>
            <person name="Roy S.W."/>
            <person name="Artiguenave F."/>
            <person name="Postlethwait J.H."/>
            <person name="Manak J.R."/>
            <person name="Thompson E.M."/>
            <person name="Jaillon O."/>
            <person name="Du Pasquier L."/>
            <person name="Boudinot P."/>
            <person name="Liberles D.A."/>
            <person name="Volff J.N."/>
            <person name="Philippe H."/>
            <person name="Lenhard B."/>
            <person name="Roest Crollius H."/>
            <person name="Wincker P."/>
            <person name="Chourrout D."/>
        </authorList>
    </citation>
    <scope>NUCLEOTIDE SEQUENCE [LARGE SCALE GENOMIC DNA]</scope>
</reference>
<gene>
    <name evidence="2" type="ORF">GSOID_T00012654001</name>
</gene>
<dbReference type="OrthoDB" id="8626034at2759"/>
<evidence type="ECO:0000313" key="2">
    <source>
        <dbReference type="EMBL" id="CBY10514.1"/>
    </source>
</evidence>
<dbReference type="Proteomes" id="UP000001307">
    <property type="component" value="Unassembled WGS sequence"/>
</dbReference>
<organism evidence="2">
    <name type="scientific">Oikopleura dioica</name>
    <name type="common">Tunicate</name>
    <dbReference type="NCBI Taxonomy" id="34765"/>
    <lineage>
        <taxon>Eukaryota</taxon>
        <taxon>Metazoa</taxon>
        <taxon>Chordata</taxon>
        <taxon>Tunicata</taxon>
        <taxon>Appendicularia</taxon>
        <taxon>Copelata</taxon>
        <taxon>Oikopleuridae</taxon>
        <taxon>Oikopleura</taxon>
    </lineage>
</organism>
<accession>E4XJ71</accession>
<proteinExistence type="predicted"/>
<dbReference type="InParanoid" id="E4XJ71"/>
<dbReference type="Gene3D" id="2.120.10.80">
    <property type="entry name" value="Kelch-type beta propeller"/>
    <property type="match status" value="1"/>
</dbReference>
<evidence type="ECO:0000313" key="3">
    <source>
        <dbReference type="Proteomes" id="UP000001307"/>
    </source>
</evidence>
<dbReference type="SUPFAM" id="SSF117281">
    <property type="entry name" value="Kelch motif"/>
    <property type="match status" value="1"/>
</dbReference>
<dbReference type="AlphaFoldDB" id="E4XJ71"/>